<sequence>MAIISILFSCKTEESCKVEENYVKEENYHLVLSAKPEKTYGKGTWFYELKGKNLDSNTDTIIHLDNYRWYDLFIFLWDKGDSLVKLKGSLITEIHKKDIIYNIEWDCDDPKINGVSSKLSKPPKGNNN</sequence>
<reference evidence="2" key="1">
    <citation type="submission" date="2016-10" db="EMBL/GenBank/DDBJ databases">
        <authorList>
            <person name="Varghese N."/>
            <person name="Submissions S."/>
        </authorList>
    </citation>
    <scope>NUCLEOTIDE SEQUENCE [LARGE SCALE GENOMIC DNA]</scope>
    <source>
        <strain evidence="2">DS-12</strain>
    </source>
</reference>
<evidence type="ECO:0000313" key="1">
    <source>
        <dbReference type="EMBL" id="SFO09337.1"/>
    </source>
</evidence>
<keyword evidence="2" id="KW-1185">Reference proteome</keyword>
<dbReference type="STRING" id="913024.SAMN05421741_1203"/>
<evidence type="ECO:0000313" key="2">
    <source>
        <dbReference type="Proteomes" id="UP000199036"/>
    </source>
</evidence>
<organism evidence="1 2">
    <name type="scientific">Paenimyroides ummariense</name>
    <dbReference type="NCBI Taxonomy" id="913024"/>
    <lineage>
        <taxon>Bacteria</taxon>
        <taxon>Pseudomonadati</taxon>
        <taxon>Bacteroidota</taxon>
        <taxon>Flavobacteriia</taxon>
        <taxon>Flavobacteriales</taxon>
        <taxon>Flavobacteriaceae</taxon>
        <taxon>Paenimyroides</taxon>
    </lineage>
</organism>
<dbReference type="EMBL" id="FOVI01000020">
    <property type="protein sequence ID" value="SFO09337.1"/>
    <property type="molecule type" value="Genomic_DNA"/>
</dbReference>
<dbReference type="AlphaFoldDB" id="A0A1I5ECW8"/>
<proteinExistence type="predicted"/>
<gene>
    <name evidence="1" type="ORF">SAMN05421741_1203</name>
</gene>
<dbReference type="Proteomes" id="UP000199036">
    <property type="component" value="Unassembled WGS sequence"/>
</dbReference>
<protein>
    <submittedName>
        <fullName evidence="1">Uncharacterized protein</fullName>
    </submittedName>
</protein>
<accession>A0A1I5ECW8</accession>
<name>A0A1I5ECW8_9FLAO</name>